<keyword evidence="10" id="KW-0100">Branched-chain amino acid biosynthesis</keyword>
<evidence type="ECO:0000256" key="1">
    <source>
        <dbReference type="ARBA" id="ARBA00001933"/>
    </source>
</evidence>
<keyword evidence="17" id="KW-1185">Reference proteome</keyword>
<keyword evidence="16" id="KW-0808">Transferase</keyword>
<dbReference type="Gene3D" id="3.20.10.10">
    <property type="entry name" value="D-amino Acid Aminotransferase, subunit A, domain 2"/>
    <property type="match status" value="1"/>
</dbReference>
<dbReference type="InterPro" id="IPR043131">
    <property type="entry name" value="BCAT-like_N"/>
</dbReference>
<comment type="catalytic activity">
    <reaction evidence="13">
        <text>L-leucine + 2-oxoglutarate = 4-methyl-2-oxopentanoate + L-glutamate</text>
        <dbReference type="Rhea" id="RHEA:18321"/>
        <dbReference type="ChEBI" id="CHEBI:16810"/>
        <dbReference type="ChEBI" id="CHEBI:17865"/>
        <dbReference type="ChEBI" id="CHEBI:29985"/>
        <dbReference type="ChEBI" id="CHEBI:57427"/>
        <dbReference type="EC" id="2.6.1.42"/>
    </reaction>
</comment>
<comment type="pathway">
    <text evidence="3">Amino-acid biosynthesis; L-isoleucine biosynthesis; L-isoleucine from 2-oxobutanoate: step 4/4.</text>
</comment>
<accession>A0A8J7M920</accession>
<evidence type="ECO:0000313" key="17">
    <source>
        <dbReference type="Proteomes" id="UP000655420"/>
    </source>
</evidence>
<dbReference type="GO" id="GO:0004084">
    <property type="term" value="F:branched-chain-amino-acid transaminase activity"/>
    <property type="evidence" value="ECO:0007669"/>
    <property type="project" value="UniProtKB-EC"/>
</dbReference>
<comment type="pathway">
    <text evidence="4">Amino-acid biosynthesis; L-valine biosynthesis; L-valine from pyruvate: step 4/4.</text>
</comment>
<dbReference type="PANTHER" id="PTHR42743">
    <property type="entry name" value="AMINO-ACID AMINOTRANSFERASE"/>
    <property type="match status" value="1"/>
</dbReference>
<organism evidence="16 17">
    <name type="scientific">Thermohalobaculum xanthum</name>
    <dbReference type="NCBI Taxonomy" id="2753746"/>
    <lineage>
        <taxon>Bacteria</taxon>
        <taxon>Pseudomonadati</taxon>
        <taxon>Pseudomonadota</taxon>
        <taxon>Alphaproteobacteria</taxon>
        <taxon>Rhodobacterales</taxon>
        <taxon>Paracoccaceae</taxon>
        <taxon>Thermohalobaculum</taxon>
    </lineage>
</organism>
<comment type="similarity">
    <text evidence="6 14">Belongs to the class-IV pyridoxal-phosphate-dependent aminotransferase family.</text>
</comment>
<dbReference type="InterPro" id="IPR001544">
    <property type="entry name" value="Aminotrans_IV"/>
</dbReference>
<evidence type="ECO:0000256" key="10">
    <source>
        <dbReference type="ARBA" id="ARBA00023304"/>
    </source>
</evidence>
<dbReference type="NCBIfam" id="NF009896">
    <property type="entry name" value="PRK13356.1"/>
    <property type="match status" value="1"/>
</dbReference>
<dbReference type="InterPro" id="IPR018300">
    <property type="entry name" value="Aminotrans_IV_CS"/>
</dbReference>
<evidence type="ECO:0000256" key="2">
    <source>
        <dbReference type="ARBA" id="ARBA00003109"/>
    </source>
</evidence>
<keyword evidence="16" id="KW-0032">Aminotransferase</keyword>
<dbReference type="AlphaFoldDB" id="A0A8J7M920"/>
<evidence type="ECO:0000256" key="4">
    <source>
        <dbReference type="ARBA" id="ARBA00004931"/>
    </source>
</evidence>
<dbReference type="GO" id="GO:0005829">
    <property type="term" value="C:cytosol"/>
    <property type="evidence" value="ECO:0007669"/>
    <property type="project" value="TreeGrafter"/>
</dbReference>
<dbReference type="Pfam" id="PF01063">
    <property type="entry name" value="Aminotran_4"/>
    <property type="match status" value="1"/>
</dbReference>
<keyword evidence="9 15" id="KW-0663">Pyridoxal phosphate</keyword>
<evidence type="ECO:0000256" key="11">
    <source>
        <dbReference type="ARBA" id="ARBA00048212"/>
    </source>
</evidence>
<dbReference type="Gene3D" id="3.30.470.10">
    <property type="match status" value="1"/>
</dbReference>
<evidence type="ECO:0000256" key="6">
    <source>
        <dbReference type="ARBA" id="ARBA00009320"/>
    </source>
</evidence>
<evidence type="ECO:0000256" key="8">
    <source>
        <dbReference type="ARBA" id="ARBA00014472"/>
    </source>
</evidence>
<dbReference type="PROSITE" id="PS00770">
    <property type="entry name" value="AA_TRANSFER_CLASS_4"/>
    <property type="match status" value="1"/>
</dbReference>
<comment type="catalytic activity">
    <reaction evidence="12">
        <text>L-isoleucine + 2-oxoglutarate = (S)-3-methyl-2-oxopentanoate + L-glutamate</text>
        <dbReference type="Rhea" id="RHEA:24801"/>
        <dbReference type="ChEBI" id="CHEBI:16810"/>
        <dbReference type="ChEBI" id="CHEBI:29985"/>
        <dbReference type="ChEBI" id="CHEBI:35146"/>
        <dbReference type="ChEBI" id="CHEBI:58045"/>
        <dbReference type="EC" id="2.6.1.42"/>
    </reaction>
</comment>
<evidence type="ECO:0000313" key="16">
    <source>
        <dbReference type="EMBL" id="MBK0400465.1"/>
    </source>
</evidence>
<evidence type="ECO:0000256" key="7">
    <source>
        <dbReference type="ARBA" id="ARBA00013053"/>
    </source>
</evidence>
<dbReference type="InterPro" id="IPR036038">
    <property type="entry name" value="Aminotransferase-like"/>
</dbReference>
<dbReference type="InterPro" id="IPR050571">
    <property type="entry name" value="Class-IV_PLP-Dep_Aminotrnsfr"/>
</dbReference>
<evidence type="ECO:0000256" key="15">
    <source>
        <dbReference type="RuleBase" id="RU004516"/>
    </source>
</evidence>
<evidence type="ECO:0000256" key="13">
    <source>
        <dbReference type="ARBA" id="ARBA00049229"/>
    </source>
</evidence>
<dbReference type="SUPFAM" id="SSF56752">
    <property type="entry name" value="D-aminoacid aminotransferase-like PLP-dependent enzymes"/>
    <property type="match status" value="1"/>
</dbReference>
<gene>
    <name evidence="16" type="ORF">H0I76_14790</name>
</gene>
<keyword evidence="10" id="KW-0028">Amino-acid biosynthesis</keyword>
<dbReference type="Proteomes" id="UP000655420">
    <property type="component" value="Unassembled WGS sequence"/>
</dbReference>
<dbReference type="EMBL" id="JAEHHL010000009">
    <property type="protein sequence ID" value="MBK0400465.1"/>
    <property type="molecule type" value="Genomic_DNA"/>
</dbReference>
<evidence type="ECO:0000256" key="9">
    <source>
        <dbReference type="ARBA" id="ARBA00022898"/>
    </source>
</evidence>
<comment type="caution">
    <text evidence="16">The sequence shown here is derived from an EMBL/GenBank/DDBJ whole genome shotgun (WGS) entry which is preliminary data.</text>
</comment>
<comment type="pathway">
    <text evidence="5">Amino-acid biosynthesis; L-leucine biosynthesis; L-leucine from 3-methyl-2-oxobutanoate: step 4/4.</text>
</comment>
<name>A0A8J7M920_9RHOB</name>
<evidence type="ECO:0000256" key="3">
    <source>
        <dbReference type="ARBA" id="ARBA00004824"/>
    </source>
</evidence>
<comment type="catalytic activity">
    <reaction evidence="11">
        <text>L-valine + 2-oxoglutarate = 3-methyl-2-oxobutanoate + L-glutamate</text>
        <dbReference type="Rhea" id="RHEA:24813"/>
        <dbReference type="ChEBI" id="CHEBI:11851"/>
        <dbReference type="ChEBI" id="CHEBI:16810"/>
        <dbReference type="ChEBI" id="CHEBI:29985"/>
        <dbReference type="ChEBI" id="CHEBI:57762"/>
        <dbReference type="EC" id="2.6.1.42"/>
    </reaction>
</comment>
<dbReference type="EC" id="2.6.1.42" evidence="7"/>
<dbReference type="RefSeq" id="WP_200611311.1">
    <property type="nucleotide sequence ID" value="NZ_JAEHHL010000009.1"/>
</dbReference>
<dbReference type="PANTHER" id="PTHR42743:SF11">
    <property type="entry name" value="AMINODEOXYCHORISMATE LYASE"/>
    <property type="match status" value="1"/>
</dbReference>
<evidence type="ECO:0000256" key="12">
    <source>
        <dbReference type="ARBA" id="ARBA00048798"/>
    </source>
</evidence>
<dbReference type="GO" id="GO:0009082">
    <property type="term" value="P:branched-chain amino acid biosynthetic process"/>
    <property type="evidence" value="ECO:0007669"/>
    <property type="project" value="UniProtKB-KW"/>
</dbReference>
<evidence type="ECO:0000256" key="14">
    <source>
        <dbReference type="RuleBase" id="RU004106"/>
    </source>
</evidence>
<dbReference type="InterPro" id="IPR043132">
    <property type="entry name" value="BCAT-like_C"/>
</dbReference>
<comment type="function">
    <text evidence="2">Acts on leucine, isoleucine and valine.</text>
</comment>
<proteinExistence type="inferred from homology"/>
<sequence length="285" mass="31431">MSGGAAIWTWFEGRWQEGNVPILGAADHGTWLGSVVFDGARAFEGVAPDLDLHCARANESARRMGLTPPISDEEMTALAREGIAKFPADAAIYIRPMLWAREGGYSMILPQAETTAFALCLEARPMSGPNGFSIAPTRFRRPTIECMPTDLKAGCLYPNNARMLREVRAKGYDNAIVLDMLGNVAETATANIFMARDGEVFTPVPTGCFLNGITRQRIIALLRDDGVTVTEKTLTLDDFQAADEIFSTGNANKVLPVTRFEERDMQYGPMARRARELYWEYAHGQ</sequence>
<evidence type="ECO:0000256" key="5">
    <source>
        <dbReference type="ARBA" id="ARBA00005072"/>
    </source>
</evidence>
<protein>
    <recommendedName>
        <fullName evidence="8">Probable branched-chain-amino-acid aminotransferase</fullName>
        <ecNumber evidence="7">2.6.1.42</ecNumber>
    </recommendedName>
</protein>
<reference evidence="16" key="1">
    <citation type="submission" date="2020-12" db="EMBL/GenBank/DDBJ databases">
        <title>Bacterial taxonomy.</title>
        <authorList>
            <person name="Pan X."/>
        </authorList>
    </citation>
    <scope>NUCLEOTIDE SEQUENCE</scope>
    <source>
        <strain evidence="16">M0105</strain>
    </source>
</reference>
<comment type="cofactor">
    <cofactor evidence="1 15">
        <name>pyridoxal 5'-phosphate</name>
        <dbReference type="ChEBI" id="CHEBI:597326"/>
    </cofactor>
</comment>